<dbReference type="RefSeq" id="WP_322474214.1">
    <property type="nucleotide sequence ID" value="NZ_JBHRZG010000006.1"/>
</dbReference>
<dbReference type="EMBL" id="JBHRZG010000006">
    <property type="protein sequence ID" value="MFC3832384.1"/>
    <property type="molecule type" value="Genomic_DNA"/>
</dbReference>
<proteinExistence type="predicted"/>
<evidence type="ECO:0000313" key="1">
    <source>
        <dbReference type="EMBL" id="MFC3832384.1"/>
    </source>
</evidence>
<dbReference type="Proteomes" id="UP001595803">
    <property type="component" value="Unassembled WGS sequence"/>
</dbReference>
<protein>
    <submittedName>
        <fullName evidence="1">Uncharacterized protein</fullName>
    </submittedName>
</protein>
<accession>A0ABV7Z5T7</accession>
<name>A0ABV7Z5T7_9DEIO</name>
<organism evidence="1 2">
    <name type="scientific">Deinococcus rufus</name>
    <dbReference type="NCBI Taxonomy" id="2136097"/>
    <lineage>
        <taxon>Bacteria</taxon>
        <taxon>Thermotogati</taxon>
        <taxon>Deinococcota</taxon>
        <taxon>Deinococci</taxon>
        <taxon>Deinococcales</taxon>
        <taxon>Deinococcaceae</taxon>
        <taxon>Deinococcus</taxon>
    </lineage>
</organism>
<evidence type="ECO:0000313" key="2">
    <source>
        <dbReference type="Proteomes" id="UP001595803"/>
    </source>
</evidence>
<sequence>MPPIRRSRHRSRVLKTVRAGLGLAALILPVAHAQAPLLRLPNNYMSRFGSSEVAYTTATGYGVRYIPLPTDPDIRLSVVKQANYWEINAGSRVNDTTLAGGVYFNGYGAAAGIPRMEYTHNPDLGVQYSALVQGSGLHSHLSGGYAVRVLGNRVRVLGTAGIATQADVVAPYTQAEVAGSVDRTFGKVNTVAVTTLRTSLFPAQGQALGNVDLYVAASSSPLPGLSLAASHFERFVVGSVPLPDFGMGRYEESSAWALYRWPATGHLISLGGVRGRAGRNWISGYTTVWADVLLDVRGLPNLMGPGVGYQFGPDGKDSRWLVTLVTLGR</sequence>
<keyword evidence="2" id="KW-1185">Reference proteome</keyword>
<reference evidence="2" key="1">
    <citation type="journal article" date="2019" name="Int. J. Syst. Evol. Microbiol.">
        <title>The Global Catalogue of Microorganisms (GCM) 10K type strain sequencing project: providing services to taxonomists for standard genome sequencing and annotation.</title>
        <authorList>
            <consortium name="The Broad Institute Genomics Platform"/>
            <consortium name="The Broad Institute Genome Sequencing Center for Infectious Disease"/>
            <person name="Wu L."/>
            <person name="Ma J."/>
        </authorList>
    </citation>
    <scope>NUCLEOTIDE SEQUENCE [LARGE SCALE GENOMIC DNA]</scope>
    <source>
        <strain evidence="2">CCTCC AB 2017081</strain>
    </source>
</reference>
<comment type="caution">
    <text evidence="1">The sequence shown here is derived from an EMBL/GenBank/DDBJ whole genome shotgun (WGS) entry which is preliminary data.</text>
</comment>
<gene>
    <name evidence="1" type="ORF">ACFOSB_05895</name>
</gene>